<feature type="transmembrane region" description="Helical" evidence="6">
    <location>
        <begin position="60"/>
        <end position="80"/>
    </location>
</feature>
<accession>A0A419AAT0</accession>
<evidence type="ECO:0000256" key="2">
    <source>
        <dbReference type="ARBA" id="ARBA00022475"/>
    </source>
</evidence>
<keyword evidence="2" id="KW-1003">Cell membrane</keyword>
<feature type="transmembrane region" description="Helical" evidence="6">
    <location>
        <begin position="249"/>
        <end position="267"/>
    </location>
</feature>
<dbReference type="GO" id="GO:0015658">
    <property type="term" value="F:branched-chain amino acid transmembrane transporter activity"/>
    <property type="evidence" value="ECO:0007669"/>
    <property type="project" value="InterPro"/>
</dbReference>
<sequence>MMSFYYSYQPLIDFFLIAVGLGYSQQLALRAGVFSIATAGFSALGAYATAILVTRYGAPVPLAILVSAVVGMAVSYVLSVPLARLRGAFQAIATLAFVQVVIALLLYFEGFTGGAIGISGIPRVMNTGWLLLAVLVTIYVIWSINRTSVGRVFNALRQDDSVAASLGVPIKSYYALAFVLSGLIGAVFGALRSLYVFNIEPVDFGFHAMVASLTVVVLGGRNTLLGPIAGALIMAILPELARPLAENRGILNGVILILVITFLPNGVGDELVYWLRRRLRRTPKTMSKREEGTDVVAAD</sequence>
<comment type="caution">
    <text evidence="7">The sequence shown here is derived from an EMBL/GenBank/DDBJ whole genome shotgun (WGS) entry which is preliminary data.</text>
</comment>
<keyword evidence="3 6" id="KW-0812">Transmembrane</keyword>
<dbReference type="Proteomes" id="UP000283587">
    <property type="component" value="Unassembled WGS sequence"/>
</dbReference>
<evidence type="ECO:0000256" key="4">
    <source>
        <dbReference type="ARBA" id="ARBA00022989"/>
    </source>
</evidence>
<dbReference type="CDD" id="cd06581">
    <property type="entry name" value="TM_PBP1_LivM_like"/>
    <property type="match status" value="1"/>
</dbReference>
<reference evidence="8" key="1">
    <citation type="submission" date="2018-09" db="EMBL/GenBank/DDBJ databases">
        <title>Paracoccus onubensis nov. sp. a moderate halophilic bacterium isolated from Gruta de las Maravillas (Aracena, Spain).</title>
        <authorList>
            <person name="Jurado V."/>
            <person name="Gutierrez-Patricio S."/>
            <person name="Gonzalez-Pimentel J.L."/>
            <person name="Miller A.Z."/>
            <person name="Laiz L."/>
            <person name="Saiz-Jimenez C."/>
        </authorList>
    </citation>
    <scope>NUCLEOTIDE SEQUENCE [LARGE SCALE GENOMIC DNA]</scope>
    <source>
        <strain evidence="8">DSM 26381</strain>
    </source>
</reference>
<feature type="transmembrane region" description="Helical" evidence="6">
    <location>
        <begin position="173"/>
        <end position="197"/>
    </location>
</feature>
<feature type="transmembrane region" description="Helical" evidence="6">
    <location>
        <begin position="128"/>
        <end position="144"/>
    </location>
</feature>
<feature type="transmembrane region" description="Helical" evidence="6">
    <location>
        <begin position="87"/>
        <end position="108"/>
    </location>
</feature>
<dbReference type="Pfam" id="PF02653">
    <property type="entry name" value="BPD_transp_2"/>
    <property type="match status" value="1"/>
</dbReference>
<gene>
    <name evidence="7" type="ORF">D3P05_03550</name>
</gene>
<keyword evidence="4 6" id="KW-1133">Transmembrane helix</keyword>
<keyword evidence="8" id="KW-1185">Reference proteome</keyword>
<dbReference type="AlphaFoldDB" id="A0A419AAT0"/>
<evidence type="ECO:0000256" key="3">
    <source>
        <dbReference type="ARBA" id="ARBA00022692"/>
    </source>
</evidence>
<evidence type="ECO:0000313" key="8">
    <source>
        <dbReference type="Proteomes" id="UP000283587"/>
    </source>
</evidence>
<keyword evidence="5 6" id="KW-0472">Membrane</keyword>
<dbReference type="InterPro" id="IPR043428">
    <property type="entry name" value="LivM-like"/>
</dbReference>
<dbReference type="OrthoDB" id="9810505at2"/>
<dbReference type="InterPro" id="IPR001851">
    <property type="entry name" value="ABC_transp_permease"/>
</dbReference>
<protein>
    <submittedName>
        <fullName evidence="7">Branched-chain amino acid ABC transporter permease</fullName>
    </submittedName>
</protein>
<feature type="transmembrane region" description="Helical" evidence="6">
    <location>
        <begin position="209"/>
        <end position="237"/>
    </location>
</feature>
<evidence type="ECO:0000256" key="6">
    <source>
        <dbReference type="SAM" id="Phobius"/>
    </source>
</evidence>
<evidence type="ECO:0000256" key="5">
    <source>
        <dbReference type="ARBA" id="ARBA00023136"/>
    </source>
</evidence>
<organism evidence="7 8">
    <name type="scientific">Paracoccus siganidrum</name>
    <dbReference type="NCBI Taxonomy" id="1276757"/>
    <lineage>
        <taxon>Bacteria</taxon>
        <taxon>Pseudomonadati</taxon>
        <taxon>Pseudomonadota</taxon>
        <taxon>Alphaproteobacteria</taxon>
        <taxon>Rhodobacterales</taxon>
        <taxon>Paracoccaceae</taxon>
        <taxon>Paracoccus</taxon>
    </lineage>
</organism>
<evidence type="ECO:0000313" key="7">
    <source>
        <dbReference type="EMBL" id="RJL20236.1"/>
    </source>
</evidence>
<dbReference type="GO" id="GO:0005886">
    <property type="term" value="C:plasma membrane"/>
    <property type="evidence" value="ECO:0007669"/>
    <property type="project" value="UniProtKB-SubCell"/>
</dbReference>
<proteinExistence type="predicted"/>
<dbReference type="RefSeq" id="WP_119896810.1">
    <property type="nucleotide sequence ID" value="NZ_QNRC01000022.1"/>
</dbReference>
<feature type="transmembrane region" description="Helical" evidence="6">
    <location>
        <begin position="6"/>
        <end position="24"/>
    </location>
</feature>
<name>A0A419AAT0_9RHOB</name>
<comment type="subcellular location">
    <subcellularLocation>
        <location evidence="1">Cell membrane</location>
        <topology evidence="1">Multi-pass membrane protein</topology>
    </subcellularLocation>
</comment>
<feature type="transmembrane region" description="Helical" evidence="6">
    <location>
        <begin position="31"/>
        <end position="54"/>
    </location>
</feature>
<evidence type="ECO:0000256" key="1">
    <source>
        <dbReference type="ARBA" id="ARBA00004651"/>
    </source>
</evidence>
<dbReference type="PANTHER" id="PTHR30482:SF20">
    <property type="entry name" value="HIGH-AFFINITY BRANCHED-CHAIN AMINO ACID TRANSPORT SYSTEM PERMEASE PROTEIN LIVM"/>
    <property type="match status" value="1"/>
</dbReference>
<dbReference type="EMBL" id="QZEW01000011">
    <property type="protein sequence ID" value="RJL20236.1"/>
    <property type="molecule type" value="Genomic_DNA"/>
</dbReference>
<dbReference type="PANTHER" id="PTHR30482">
    <property type="entry name" value="HIGH-AFFINITY BRANCHED-CHAIN AMINO ACID TRANSPORT SYSTEM PERMEASE"/>
    <property type="match status" value="1"/>
</dbReference>